<evidence type="ECO:0000313" key="3">
    <source>
        <dbReference type="Proteomes" id="UP000604046"/>
    </source>
</evidence>
<sequence>MASCAGYAKLTVAQLKAKCSDLGLPKSGRKADLVARLEAKVATQASHKPSSSEFLVGDKVMALYEEEAKEYEATVQCHNGDESYLITWAQDGYEHTQKGSSMRLLKRRDKPFRFAAGDKVEGLFHEEDRWYAARIKCVNDSGSYTVIWDEDGEEYELEEKDMKPSVPPIPLSALKPHQNFTGTAARTFTFGTFVDIGAERDGLLKPWFTFEGKEPTFKKGDKVKAFYDEDEEYYDAIVQKDNGDGTYDIIWEEDDEEYTCGSEVTQNFPEVSVAVGDLRADKSKMELLRLAGLEEGMKAARHCCLVLLLSSAQG</sequence>
<dbReference type="OrthoDB" id="427260at2759"/>
<dbReference type="EMBL" id="CAJNDS010002080">
    <property type="protein sequence ID" value="CAE7312545.1"/>
    <property type="molecule type" value="Genomic_DNA"/>
</dbReference>
<dbReference type="Pfam" id="PF02037">
    <property type="entry name" value="SAP"/>
    <property type="match status" value="1"/>
</dbReference>
<dbReference type="InterPro" id="IPR002999">
    <property type="entry name" value="Tudor"/>
</dbReference>
<organism evidence="2 3">
    <name type="scientific">Symbiodinium natans</name>
    <dbReference type="NCBI Taxonomy" id="878477"/>
    <lineage>
        <taxon>Eukaryota</taxon>
        <taxon>Sar</taxon>
        <taxon>Alveolata</taxon>
        <taxon>Dinophyceae</taxon>
        <taxon>Suessiales</taxon>
        <taxon>Symbiodiniaceae</taxon>
        <taxon>Symbiodinium</taxon>
    </lineage>
</organism>
<feature type="domain" description="SAP" evidence="1">
    <location>
        <begin position="7"/>
        <end position="41"/>
    </location>
</feature>
<comment type="caution">
    <text evidence="2">The sequence shown here is derived from an EMBL/GenBank/DDBJ whole genome shotgun (WGS) entry which is preliminary data.</text>
</comment>
<dbReference type="SMART" id="SM00333">
    <property type="entry name" value="TUDOR"/>
    <property type="match status" value="3"/>
</dbReference>
<dbReference type="SMART" id="SM00513">
    <property type="entry name" value="SAP"/>
    <property type="match status" value="1"/>
</dbReference>
<evidence type="ECO:0000313" key="2">
    <source>
        <dbReference type="EMBL" id="CAE7312545.1"/>
    </source>
</evidence>
<proteinExistence type="predicted"/>
<dbReference type="InterPro" id="IPR003034">
    <property type="entry name" value="SAP_dom"/>
</dbReference>
<evidence type="ECO:0000259" key="1">
    <source>
        <dbReference type="PROSITE" id="PS50800"/>
    </source>
</evidence>
<protein>
    <submittedName>
        <fullName evidence="2">YugI protein</fullName>
    </submittedName>
</protein>
<dbReference type="SUPFAM" id="SSF68906">
    <property type="entry name" value="SAP domain"/>
    <property type="match status" value="1"/>
</dbReference>
<dbReference type="Gene3D" id="2.30.30.140">
    <property type="match status" value="3"/>
</dbReference>
<dbReference type="Gene3D" id="1.10.720.30">
    <property type="entry name" value="SAP domain"/>
    <property type="match status" value="1"/>
</dbReference>
<accession>A0A812NLD4</accession>
<dbReference type="PROSITE" id="PS50800">
    <property type="entry name" value="SAP"/>
    <property type="match status" value="1"/>
</dbReference>
<dbReference type="Proteomes" id="UP000604046">
    <property type="component" value="Unassembled WGS sequence"/>
</dbReference>
<reference evidence="2" key="1">
    <citation type="submission" date="2021-02" db="EMBL/GenBank/DDBJ databases">
        <authorList>
            <person name="Dougan E. K."/>
            <person name="Rhodes N."/>
            <person name="Thang M."/>
            <person name="Chan C."/>
        </authorList>
    </citation>
    <scope>NUCLEOTIDE SEQUENCE</scope>
</reference>
<keyword evidence="3" id="KW-1185">Reference proteome</keyword>
<dbReference type="AlphaFoldDB" id="A0A812NLD4"/>
<name>A0A812NLD4_9DINO</name>
<dbReference type="InterPro" id="IPR036361">
    <property type="entry name" value="SAP_dom_sf"/>
</dbReference>
<gene>
    <name evidence="2" type="primary">yugI</name>
    <name evidence="2" type="ORF">SNAT2548_LOCUS16412</name>
</gene>
<dbReference type="CDD" id="cd04508">
    <property type="entry name" value="Tudor_SF"/>
    <property type="match status" value="2"/>
</dbReference>